<dbReference type="AlphaFoldDB" id="A0A8T2Q7P3"/>
<feature type="binding site" evidence="7">
    <location>
        <position position="257"/>
    </location>
    <ligand>
        <name>chlorophyll a</name>
        <dbReference type="ChEBI" id="CHEBI:58416"/>
        <label>1</label>
    </ligand>
</feature>
<reference evidence="9" key="1">
    <citation type="submission" date="2021-08" db="EMBL/GenBank/DDBJ databases">
        <title>WGS assembly of Ceratopteris richardii.</title>
        <authorList>
            <person name="Marchant D.B."/>
            <person name="Chen G."/>
            <person name="Jenkins J."/>
            <person name="Shu S."/>
            <person name="Leebens-Mack J."/>
            <person name="Grimwood J."/>
            <person name="Schmutz J."/>
            <person name="Soltis P."/>
            <person name="Soltis D."/>
            <person name="Chen Z.-H."/>
        </authorList>
    </citation>
    <scope>NUCLEOTIDE SEQUENCE</scope>
    <source>
        <strain evidence="9">Whitten #5841</strain>
        <tissue evidence="9">Leaf</tissue>
    </source>
</reference>
<keyword evidence="2 7" id="KW-0148">Chlorophyll</keyword>
<dbReference type="Gene3D" id="1.10.3460.10">
    <property type="entry name" value="Chlorophyll a/b binding protein domain"/>
    <property type="match status" value="1"/>
</dbReference>
<keyword evidence="3 8" id="KW-0150">Chloroplast</keyword>
<dbReference type="PANTHER" id="PTHR21649">
    <property type="entry name" value="CHLOROPHYLL A/B BINDING PROTEIN"/>
    <property type="match status" value="1"/>
</dbReference>
<dbReference type="EMBL" id="CM035442">
    <property type="protein sequence ID" value="KAH7279749.1"/>
    <property type="molecule type" value="Genomic_DNA"/>
</dbReference>
<dbReference type="FunFam" id="1.10.3460.10:FF:000010">
    <property type="entry name" value="Chlorophyll a-b binding protein, chloroplastic"/>
    <property type="match status" value="1"/>
</dbReference>
<comment type="subcellular location">
    <subcellularLocation>
        <location evidence="1 8">Plastid</location>
        <location evidence="1 8">Chloroplast thylakoid membrane</location>
    </subcellularLocation>
</comment>
<dbReference type="Proteomes" id="UP000825935">
    <property type="component" value="Chromosome 37"/>
</dbReference>
<dbReference type="InterPro" id="IPR022796">
    <property type="entry name" value="Chloroa_b-bind"/>
</dbReference>
<dbReference type="SUPFAM" id="SSF103511">
    <property type="entry name" value="Chlorophyll a-b binding protein"/>
    <property type="match status" value="1"/>
</dbReference>
<dbReference type="InterPro" id="IPR001344">
    <property type="entry name" value="Chloro_AB-bd_pln"/>
</dbReference>
<dbReference type="GO" id="GO:0009522">
    <property type="term" value="C:photosystem I"/>
    <property type="evidence" value="ECO:0007669"/>
    <property type="project" value="UniProtKB-KW"/>
</dbReference>
<dbReference type="GO" id="GO:0009523">
    <property type="term" value="C:photosystem II"/>
    <property type="evidence" value="ECO:0007669"/>
    <property type="project" value="UniProtKB-KW"/>
</dbReference>
<keyword evidence="8" id="KW-0603">Photosystem I</keyword>
<feature type="binding site" description="axial binding residue" evidence="7">
    <location>
        <position position="193"/>
    </location>
    <ligand>
        <name>chlorophyll b</name>
        <dbReference type="ChEBI" id="CHEBI:61721"/>
        <label>1</label>
    </ligand>
    <ligandPart>
        <name>Mg</name>
        <dbReference type="ChEBI" id="CHEBI:25107"/>
    </ligandPart>
</feature>
<feature type="binding site" evidence="7">
    <location>
        <position position="108"/>
    </location>
    <ligand>
        <name>chlorophyll a</name>
        <dbReference type="ChEBI" id="CHEBI:58416"/>
        <label>1</label>
    </ligand>
</feature>
<gene>
    <name evidence="9" type="ORF">KP509_37G034400</name>
</gene>
<protein>
    <recommendedName>
        <fullName evidence="8">Chlorophyll a-b binding protein, chloroplastic</fullName>
    </recommendedName>
</protein>
<keyword evidence="8" id="KW-0793">Thylakoid</keyword>
<dbReference type="Pfam" id="PF00504">
    <property type="entry name" value="Chloroa_b-bind"/>
    <property type="match status" value="1"/>
</dbReference>
<keyword evidence="4 8" id="KW-0602">Photosynthesis</keyword>
<evidence type="ECO:0000256" key="3">
    <source>
        <dbReference type="ARBA" id="ARBA00022528"/>
    </source>
</evidence>
<evidence type="ECO:0000256" key="6">
    <source>
        <dbReference type="ARBA" id="ARBA00022991"/>
    </source>
</evidence>
<dbReference type="OMA" id="ELMNARW"/>
<evidence type="ECO:0000313" key="10">
    <source>
        <dbReference type="Proteomes" id="UP000825935"/>
    </source>
</evidence>
<dbReference type="OrthoDB" id="423598at2759"/>
<evidence type="ECO:0000256" key="7">
    <source>
        <dbReference type="PIRSR" id="PIRSR601344-1"/>
    </source>
</evidence>
<proteinExistence type="inferred from homology"/>
<comment type="caution">
    <text evidence="9">The sequence shown here is derived from an EMBL/GenBank/DDBJ whole genome shotgun (WGS) entry which is preliminary data.</text>
</comment>
<comment type="similarity">
    <text evidence="8">Belongs to the light-harvesting chlorophyll a/b-binding (LHC) protein family.</text>
</comment>
<evidence type="ECO:0000256" key="4">
    <source>
        <dbReference type="ARBA" id="ARBA00022531"/>
    </source>
</evidence>
<keyword evidence="10" id="KW-1185">Reference proteome</keyword>
<dbReference type="GO" id="GO:0016168">
    <property type="term" value="F:chlorophyll binding"/>
    <property type="evidence" value="ECO:0007669"/>
    <property type="project" value="UniProtKB-KW"/>
</dbReference>
<feature type="binding site" description="axial binding residue" evidence="7">
    <location>
        <position position="113"/>
    </location>
    <ligand>
        <name>chlorophyll b</name>
        <dbReference type="ChEBI" id="CHEBI:61721"/>
        <label>1</label>
    </ligand>
    <ligandPart>
        <name>Mg</name>
        <dbReference type="ChEBI" id="CHEBI:25107"/>
    </ligandPart>
</feature>
<evidence type="ECO:0000256" key="5">
    <source>
        <dbReference type="ARBA" id="ARBA00022640"/>
    </source>
</evidence>
<evidence type="ECO:0000313" key="9">
    <source>
        <dbReference type="EMBL" id="KAH7279749.1"/>
    </source>
</evidence>
<feature type="binding site" evidence="7">
    <location>
        <position position="242"/>
    </location>
    <ligand>
        <name>chlorophyll a</name>
        <dbReference type="ChEBI" id="CHEBI:58416"/>
        <label>1</label>
    </ligand>
</feature>
<name>A0A8T2Q7P3_CERRI</name>
<dbReference type="GO" id="GO:0009535">
    <property type="term" value="C:chloroplast thylakoid membrane"/>
    <property type="evidence" value="ECO:0007669"/>
    <property type="project" value="UniProtKB-SubCell"/>
</dbReference>
<feature type="binding site" evidence="7">
    <location>
        <position position="224"/>
    </location>
    <ligand>
        <name>chlorophyll a</name>
        <dbReference type="ChEBI" id="CHEBI:58416"/>
        <label>1</label>
    </ligand>
</feature>
<feature type="binding site" evidence="7">
    <location>
        <position position="228"/>
    </location>
    <ligand>
        <name>chlorophyll a</name>
        <dbReference type="ChEBI" id="CHEBI:58416"/>
        <label>1</label>
    </ligand>
</feature>
<feature type="binding site" evidence="7">
    <location>
        <position position="225"/>
    </location>
    <ligand>
        <name>chlorophyll a</name>
        <dbReference type="ChEBI" id="CHEBI:58416"/>
        <label>1</label>
    </ligand>
</feature>
<feature type="binding site" evidence="7">
    <location>
        <position position="111"/>
    </location>
    <ligand>
        <name>chlorophyll a</name>
        <dbReference type="ChEBI" id="CHEBI:58416"/>
        <label>1</label>
    </ligand>
</feature>
<dbReference type="GO" id="GO:0009765">
    <property type="term" value="P:photosynthesis, light harvesting"/>
    <property type="evidence" value="ECO:0007669"/>
    <property type="project" value="InterPro"/>
</dbReference>
<keyword evidence="8" id="KW-0604">Photosystem II</keyword>
<accession>A0A8T2Q7P3</accession>
<sequence>MATVGVTCSGSKVAWSSKGSPWNPSKRKWKLAAFLPHDRYLGNGSRVRVALCKAFVSEDLQKEVPRPVWLPGLDPPAHLDGSLPGDYGFDPLELGKEPEALRWYVQAELIHARFAMAGVAGILFTDVLRTFGLRNIPIWYEAGATHFDFADTRTLFFVQLLLMGFVETKRYMDIVIPHSQGAENSFLGIEPALRGLEPGYPGGPLFNPAGFALGIEEQQIMRVKELKNGRLAMVAMVGFFVQAAVTKVGPTENLLTHLSDPWHHTILQTLADSH</sequence>
<evidence type="ECO:0000256" key="8">
    <source>
        <dbReference type="RuleBase" id="RU363080"/>
    </source>
</evidence>
<keyword evidence="6 8" id="KW-0157">Chromophore</keyword>
<keyword evidence="5 8" id="KW-0934">Plastid</keyword>
<evidence type="ECO:0000256" key="2">
    <source>
        <dbReference type="ARBA" id="ARBA00022494"/>
    </source>
</evidence>
<evidence type="ECO:0000256" key="1">
    <source>
        <dbReference type="ARBA" id="ARBA00004334"/>
    </source>
</evidence>
<organism evidence="9 10">
    <name type="scientific">Ceratopteris richardii</name>
    <name type="common">Triangle waterfern</name>
    <dbReference type="NCBI Taxonomy" id="49495"/>
    <lineage>
        <taxon>Eukaryota</taxon>
        <taxon>Viridiplantae</taxon>
        <taxon>Streptophyta</taxon>
        <taxon>Embryophyta</taxon>
        <taxon>Tracheophyta</taxon>
        <taxon>Polypodiopsida</taxon>
        <taxon>Polypodiidae</taxon>
        <taxon>Polypodiales</taxon>
        <taxon>Pteridineae</taxon>
        <taxon>Pteridaceae</taxon>
        <taxon>Parkerioideae</taxon>
        <taxon>Ceratopteris</taxon>
    </lineage>
</organism>
<comment type="function">
    <text evidence="8">The light-harvesting complex (LHC) functions as a light receptor, it captures and delivers excitation energy to photosystems with which it is closely associated.</text>
</comment>
<feature type="binding site" evidence="7">
    <location>
        <position position="230"/>
    </location>
    <ligand>
        <name>chlorophyll a</name>
        <dbReference type="ChEBI" id="CHEBI:58416"/>
        <label>1</label>
    </ligand>
</feature>